<dbReference type="InterPro" id="IPR036465">
    <property type="entry name" value="vWFA_dom_sf"/>
</dbReference>
<dbReference type="InterPro" id="IPR011049">
    <property type="entry name" value="Serralysin-like_metalloprot_C"/>
</dbReference>
<feature type="region of interest" description="Disordered" evidence="1">
    <location>
        <begin position="1655"/>
        <end position="1679"/>
    </location>
</feature>
<dbReference type="InterPro" id="IPR018511">
    <property type="entry name" value="Hemolysin-typ_Ca-bd_CS"/>
</dbReference>
<protein>
    <recommendedName>
        <fullName evidence="2">VWFA domain-containing protein</fullName>
    </recommendedName>
</protein>
<evidence type="ECO:0000256" key="1">
    <source>
        <dbReference type="SAM" id="MobiDB-lite"/>
    </source>
</evidence>
<evidence type="ECO:0000313" key="4">
    <source>
        <dbReference type="Proteomes" id="UP000197424"/>
    </source>
</evidence>
<dbReference type="InterPro" id="IPR001343">
    <property type="entry name" value="Hemolysn_Ca-bd"/>
</dbReference>
<feature type="domain" description="VWFA" evidence="2">
    <location>
        <begin position="2136"/>
        <end position="2294"/>
    </location>
</feature>
<dbReference type="NCBIfam" id="TIGR03661">
    <property type="entry name" value="T1SS_VCA0849"/>
    <property type="match status" value="1"/>
</dbReference>
<dbReference type="InterPro" id="IPR019960">
    <property type="entry name" value="T1SS_VCA0849"/>
</dbReference>
<dbReference type="GO" id="GO:0005509">
    <property type="term" value="F:calcium ion binding"/>
    <property type="evidence" value="ECO:0007669"/>
    <property type="project" value="InterPro"/>
</dbReference>
<feature type="compositionally biased region" description="Polar residues" evidence="1">
    <location>
        <begin position="2421"/>
        <end position="2445"/>
    </location>
</feature>
<dbReference type="SUPFAM" id="SSF51120">
    <property type="entry name" value="beta-Roll"/>
    <property type="match status" value="1"/>
</dbReference>
<dbReference type="Gene3D" id="2.60.40.10">
    <property type="entry name" value="Immunoglobulins"/>
    <property type="match status" value="3"/>
</dbReference>
<gene>
    <name evidence="3" type="ORF">LHGZ1_2752</name>
</gene>
<name>A0A248LN38_9NEIS</name>
<dbReference type="Gene3D" id="2.60.40.3440">
    <property type="match status" value="1"/>
</dbReference>
<dbReference type="Proteomes" id="UP000197424">
    <property type="component" value="Chromosome"/>
</dbReference>
<dbReference type="Gene3D" id="3.40.50.410">
    <property type="entry name" value="von Willebrand factor, type A domain"/>
    <property type="match status" value="1"/>
</dbReference>
<dbReference type="PROSITE" id="PS50234">
    <property type="entry name" value="VWFA"/>
    <property type="match status" value="1"/>
</dbReference>
<dbReference type="InterPro" id="IPR010221">
    <property type="entry name" value="VCBS_dom"/>
</dbReference>
<dbReference type="OrthoDB" id="8584954at2"/>
<dbReference type="NCBIfam" id="TIGR01965">
    <property type="entry name" value="VCBS_repeat"/>
    <property type="match status" value="1"/>
</dbReference>
<dbReference type="PROSITE" id="PS00330">
    <property type="entry name" value="HEMOLYSIN_CALCIUM"/>
    <property type="match status" value="4"/>
</dbReference>
<dbReference type="InterPro" id="IPR002035">
    <property type="entry name" value="VWF_A"/>
</dbReference>
<evidence type="ECO:0000259" key="2">
    <source>
        <dbReference type="PROSITE" id="PS50234"/>
    </source>
</evidence>
<dbReference type="RefSeq" id="WP_088861379.1">
    <property type="nucleotide sequence ID" value="NZ_CP022115.1"/>
</dbReference>
<dbReference type="CDD" id="cd00198">
    <property type="entry name" value="vWFA"/>
    <property type="match status" value="1"/>
</dbReference>
<organism evidence="3 4">
    <name type="scientific">Laribacter hongkongensis</name>
    <dbReference type="NCBI Taxonomy" id="168471"/>
    <lineage>
        <taxon>Bacteria</taxon>
        <taxon>Pseudomonadati</taxon>
        <taxon>Pseudomonadota</taxon>
        <taxon>Betaproteobacteria</taxon>
        <taxon>Neisseriales</taxon>
        <taxon>Aquaspirillaceae</taxon>
        <taxon>Laribacter</taxon>
    </lineage>
</organism>
<dbReference type="Pfam" id="PF00353">
    <property type="entry name" value="HemolysinCabind"/>
    <property type="match status" value="3"/>
</dbReference>
<accession>A0A248LN38</accession>
<proteinExistence type="predicted"/>
<sequence>MSIPAQAKVIAIQGEAKAIAPDGSVRILKAGDILQAGEQLVLAPNASVQYAMADGTLFQQTGAADPVPVELAAAETAAADPATAAEAEQIIAALQTGNDPLGILEETAAGLTGGGGDEGGMSFVRLDRISESLNQLSMASGQAELREIQTIPGANNPVTNPGTPVLSGLDILGGELSVSEANLPGGSSNAGNVNQATASSTFSITGLNGETATLTINGTSIAIDAAGNAVIPAGGISIATDRGTLTITGITGGTVEYTYTLNGSQTHGQPGNDQVSDNITITVTDQTGDTASGSLDINITDDVPAITVDQEATGAYGSEITGSVDMAFGADGEKSVTVKLGNETVTGTKGADGNYTFTFADGTVLTLNGSNGDFSYNGLPASGSGTSYDFTFTVTDNDGDRAEASTTATVTGTDLNGVSASVTSSDADVAKNTDGNPDNNVVRDVTVNDLPDGVQLKEGTYTGTYGTITVDADGKATYTQTGLYDHTGVGSGTDAKTGADSITIKVDLGDGTTGDIVVKVDIADDVPSITIDQEATGSYGGNITGSVDMAFGADGEKSVTVELGNETVTGTKGADGNYTFTFADGTVLTLNGSNGDFSYNGLPASGSGTSYDFTFTVTDNDGDRAEASTTATVTGTDLNGVSGSVTSSDADVAKNTDGNPDNNVVRDVTVNGLPDGVQLKEGTYTGTYGTITVDANGKATYTQTGLYDHTGVGSGTDAQTDADSITIKVDLGDGTTGDIVVKVDIADDVPSITIDQEATGSYGGNITGSVDMAFGADGEKSVTVKLGNETVTGTKGADGNYTFTFADGTVLTLNGSNGDFSYNGLPASGSDTSYDFTFAVTDNDGDRAEASTTATVGATDTSGLNADTVQSSDADVASGTARDVTVNGLPAGAQLAEGTYTGAYGTITVDADGKATYTQTGLYDHTDVGSGTDAKTGADSITIKVELADGTTVEVTVGVDIADDVPSLTVTDNLDTLAAGGTYTGTWSGDFGADAEGGSLTVNEQPYDLPTEGRPTVIQSQNGTLTLLADGSYTYQAKPGAMGSDRFDFVLTDGDGDRSSASVDVTINSLNSSASVAESDITGSNGGLNAGTDAGHAKDNLAGNPALNESGFSGTLATNEANRGSVSWNVNDVPQGLQAMVNGEWQNVSWQLSADGLTLTGQAGGSTVLTLSITDAASGKYDINLSGALKHPDGQGVNASDLNFGYTVEGEHTTESGKLTVTVQDDVPTATTTVSSNNVDNTNYFEGGSLDFLNGNLSQYSGQSSFTLNGITVSTTTVKYVDGGKTIAELTAQGAGNLFVNNETGTTWDGLGIKGSSTDQAIKDDTSFAGREKELAYNAHDNTSEGIVIDLDGKVAFGLNLKLNCFYGGEKEVALVTLYRNGEVVDTIIITNGSSSPSLESSLSSFSTGFDKIVISALGNNNRPGADNSDFNIGGIEITGGHQGEEMANASGQISASSADGIRSYSFDLTALQAQLGNDIELKQTLGTGGTTNGAKLEAFDKNGNLLFEAIVDSTGSWTFKQYGAFDLNGKFNLGFVVTDNDGDSTSVSAGLDVALPPLELNDGNVTADESSMGAPELVSVALPAGMVIDASKLPVSPYGEFSVGEDGKLYFTQTSPFDHTGGPDTALAGIYTFTVKDSNGKSHSLDVNLSIKDGNPSLEATAPDSSANRLEGTGESHATGGFTLDYGADGAATRGALTVAYGTDEPQPLEFNAQGEASISIAGGTLTVTSLGNGQYSYSFDAGTGTQAGDHSFTFAGTDKDGDTAHDTITVKVENTGPDAVDDVIYIDKDAHFQTTVTVQTDGALISVKGEASIKGNVHPVEGAGSTVQCGQHASGNGSISENDTLLKETEADFFGRFFTDNNGNPVSFGNLMAEGMIQTVVIDPSWTPAQVEQALNQAQQQANGKILYITGPDGQPVTLTVDGHTFGTPDNPMTVILNGNLVNQSQLTVNGFMYVDGDVSQGGQLTVHGGMASTGNWESNGSISGSHPGDGNVTTEIIGHADSFTLTFEQLLANDSDPDGKHSDLRIEDGSIRLADGMDGYYSITVDYDKGTVTVTPLDKDGNGTVDYVKDLQLDYTVKDVDGATDQATVTVSPVDTVTGTSHGDTLLGDSSGEIITGDVSGSGGISTPGMNYNLCIILDSSGSMESYMSTGGYSSSARIDVAKNAIQTLLDNMADFDGTINLSIVDFDSGSKMALQGVTLRDLCVQDAQGNWHLDTSAGSAFMQAMGNITATGGTNYESAFMQAEQWFSQQPTDGYTNHTYFVTDGKPTLRLENQFDDYTAKSVHFGSVSIPKDGWHGDTLGWNTLGWKQQVDGAEVSFRVVKQPWYGNNDLYTLQYSDGKNWVTVKDFGSTSPAGSNIQLNMDGTLHTKSTIDVPQDARLGVAWVDPVTGNTYRLEQGGKNSDGTYKTQVVHINKDGSTTVVNQDLSTDDGSGNSESAQETADSLAAADSLKDVSSIFVIGVGNAGSLPGNLGQYSSNGSYILATNKDQLDAALEAGKNATFDAIPGSDIIHGGAGNDVIFGDSGFANLQAVIAAALGISADKLTAAQMLDYIQKHPDDFDVSKSSGDVTIDGKPTHVDQFDKGDILIGGSGHDTVYGQGGDDLLIGDGGHVGNQAGLDAYLGSLQGLLHAEGYSVEDLTQAIHSMSADALKDLAQELEGAAGDGNDRLYGGEGNDVLMGMGGDDHLSGGAGNDVLFGGAGNDTLLGGHGNDVLLGGSGNDTLTGGAGNDILIGGSGVDTFVWNLADAGTGSAPARDVVKDFHLTANGEQGDILDFSDLLQHAGDKSAATLDQYLDFRDDGHGNTVIDVRPDGSSGSMTQQIVLEGVALGDLGGSDQEILNKLLGNGQLHVD</sequence>
<reference evidence="4" key="1">
    <citation type="submission" date="2017-06" db="EMBL/GenBank/DDBJ databases">
        <title>Whole genome sequence of Laribacter hongkongensis LHGZ1.</title>
        <authorList>
            <person name="Chen D."/>
            <person name="Wu H."/>
            <person name="Chen J."/>
        </authorList>
    </citation>
    <scope>NUCLEOTIDE SEQUENCE [LARGE SCALE GENOMIC DNA]</scope>
    <source>
        <strain evidence="4">LHGZ1</strain>
    </source>
</reference>
<dbReference type="EMBL" id="CP022115">
    <property type="protein sequence ID" value="ASJ25583.1"/>
    <property type="molecule type" value="Genomic_DNA"/>
</dbReference>
<evidence type="ECO:0000313" key="3">
    <source>
        <dbReference type="EMBL" id="ASJ25583.1"/>
    </source>
</evidence>
<dbReference type="PRINTS" id="PR00313">
    <property type="entry name" value="CABNDNGRPT"/>
</dbReference>
<dbReference type="InterPro" id="IPR013783">
    <property type="entry name" value="Ig-like_fold"/>
</dbReference>
<dbReference type="Gene3D" id="2.150.10.10">
    <property type="entry name" value="Serralysin-like metalloprotease, C-terminal"/>
    <property type="match status" value="1"/>
</dbReference>
<dbReference type="SMART" id="SM00327">
    <property type="entry name" value="VWA"/>
    <property type="match status" value="1"/>
</dbReference>
<dbReference type="InterPro" id="IPR047777">
    <property type="entry name" value="LapA-like_RM"/>
</dbReference>
<dbReference type="Pfam" id="PF17963">
    <property type="entry name" value="Big_9"/>
    <property type="match status" value="2"/>
</dbReference>
<dbReference type="Pfam" id="PF13519">
    <property type="entry name" value="VWA_2"/>
    <property type="match status" value="1"/>
</dbReference>
<dbReference type="NCBIfam" id="NF033682">
    <property type="entry name" value="retention_LapA"/>
    <property type="match status" value="1"/>
</dbReference>
<dbReference type="SUPFAM" id="SSF53300">
    <property type="entry name" value="vWA-like"/>
    <property type="match status" value="1"/>
</dbReference>
<feature type="region of interest" description="Disordered" evidence="1">
    <location>
        <begin position="2421"/>
        <end position="2448"/>
    </location>
</feature>